<dbReference type="PROSITE" id="PS51186">
    <property type="entry name" value="GNAT"/>
    <property type="match status" value="1"/>
</dbReference>
<feature type="domain" description="N-acetyltransferase" evidence="3">
    <location>
        <begin position="3"/>
        <end position="158"/>
    </location>
</feature>
<evidence type="ECO:0000256" key="2">
    <source>
        <dbReference type="ARBA" id="ARBA00023315"/>
    </source>
</evidence>
<dbReference type="RefSeq" id="WP_094062042.1">
    <property type="nucleotide sequence ID" value="NZ_CP022530.1"/>
</dbReference>
<dbReference type="Proteomes" id="UP000202440">
    <property type="component" value="Chromosome"/>
</dbReference>
<keyword evidence="2" id="KW-0012">Acyltransferase</keyword>
<dbReference type="InterPro" id="IPR050832">
    <property type="entry name" value="Bact_Acetyltransf"/>
</dbReference>
<accession>A0A222FQ31</accession>
<dbReference type="InterPro" id="IPR000182">
    <property type="entry name" value="GNAT_dom"/>
</dbReference>
<dbReference type="KEGG" id="bsan:CHH28_09950"/>
<dbReference type="Gene3D" id="3.40.630.30">
    <property type="match status" value="1"/>
</dbReference>
<evidence type="ECO:0000256" key="1">
    <source>
        <dbReference type="ARBA" id="ARBA00022679"/>
    </source>
</evidence>
<sequence>MSIEFKPVNLAADYDFCYAARKDAYYSSFHTDVGFDDFIQGYRERIQARQAQQGWFYIHVWQHQRIVGQLEFRSFSPEPDTGYVHLIYLMPDVRGTGVSRQLQTYIELELIRAGCRRAVLSVSRTNARALTFYQRHGWVFYRANPKHEETDFYQLWLHG</sequence>
<gene>
    <name evidence="4" type="ORF">CHH28_09950</name>
</gene>
<dbReference type="AlphaFoldDB" id="A0A222FQ31"/>
<dbReference type="SUPFAM" id="SSF55729">
    <property type="entry name" value="Acyl-CoA N-acyltransferases (Nat)"/>
    <property type="match status" value="1"/>
</dbReference>
<keyword evidence="1 4" id="KW-0808">Transferase</keyword>
<proteinExistence type="predicted"/>
<dbReference type="OrthoDB" id="1821130at2"/>
<keyword evidence="5" id="KW-1185">Reference proteome</keyword>
<evidence type="ECO:0000259" key="3">
    <source>
        <dbReference type="PROSITE" id="PS51186"/>
    </source>
</evidence>
<dbReference type="PANTHER" id="PTHR43877:SF2">
    <property type="entry name" value="AMINOALKYLPHOSPHONATE N-ACETYLTRANSFERASE-RELATED"/>
    <property type="match status" value="1"/>
</dbReference>
<name>A0A222FQ31_9GAMM</name>
<evidence type="ECO:0000313" key="5">
    <source>
        <dbReference type="Proteomes" id="UP000202440"/>
    </source>
</evidence>
<dbReference type="CDD" id="cd04301">
    <property type="entry name" value="NAT_SF"/>
    <property type="match status" value="1"/>
</dbReference>
<dbReference type="PANTHER" id="PTHR43877">
    <property type="entry name" value="AMINOALKYLPHOSPHONATE N-ACETYLTRANSFERASE-RELATED-RELATED"/>
    <property type="match status" value="1"/>
</dbReference>
<dbReference type="EMBL" id="CP022530">
    <property type="protein sequence ID" value="ASP40890.1"/>
    <property type="molecule type" value="Genomic_DNA"/>
</dbReference>
<evidence type="ECO:0000313" key="4">
    <source>
        <dbReference type="EMBL" id="ASP40890.1"/>
    </source>
</evidence>
<reference evidence="4 5" key="1">
    <citation type="submission" date="2017-07" db="EMBL/GenBank/DDBJ databases">
        <title>Annotated genome sequence of Bacterioplanes sanyensis isolated from Red Sea.</title>
        <authorList>
            <person name="Rehman Z.U."/>
        </authorList>
    </citation>
    <scope>NUCLEOTIDE SEQUENCE [LARGE SCALE GENOMIC DNA]</scope>
    <source>
        <strain evidence="4 5">NV9</strain>
    </source>
</reference>
<organism evidence="4 5">
    <name type="scientific">Bacterioplanes sanyensis</name>
    <dbReference type="NCBI Taxonomy" id="1249553"/>
    <lineage>
        <taxon>Bacteria</taxon>
        <taxon>Pseudomonadati</taxon>
        <taxon>Pseudomonadota</taxon>
        <taxon>Gammaproteobacteria</taxon>
        <taxon>Oceanospirillales</taxon>
        <taxon>Oceanospirillaceae</taxon>
        <taxon>Bacterioplanes</taxon>
    </lineage>
</organism>
<dbReference type="GO" id="GO:0016747">
    <property type="term" value="F:acyltransferase activity, transferring groups other than amino-acyl groups"/>
    <property type="evidence" value="ECO:0007669"/>
    <property type="project" value="InterPro"/>
</dbReference>
<dbReference type="InterPro" id="IPR016181">
    <property type="entry name" value="Acyl_CoA_acyltransferase"/>
</dbReference>
<dbReference type="Pfam" id="PF00583">
    <property type="entry name" value="Acetyltransf_1"/>
    <property type="match status" value="1"/>
</dbReference>
<protein>
    <submittedName>
        <fullName evidence="4">N-acetyltransferase</fullName>
    </submittedName>
</protein>